<dbReference type="InterPro" id="IPR007701">
    <property type="entry name" value="Interferon-rel_develop_reg_N"/>
</dbReference>
<dbReference type="Proteomes" id="UP000075883">
    <property type="component" value="Unassembled WGS sequence"/>
</dbReference>
<dbReference type="PANTHER" id="PTHR12354">
    <property type="entry name" value="INTERFERON-RELATED DEVELOPMENTAL REGULATOR"/>
    <property type="match status" value="1"/>
</dbReference>
<sequence>MASQKLQLVEKLLQAFDDASVKRQQTRINAYELMCEIWMHHYIPDVLATRKMALVESLERSLRKGEEKEQIWASNVIPLMMVQSETLEDAAEILQLLRPILMAIVKDSSATICAQCCTVLGTLYFTGEDDPQEILVLMKIFQEILLNNKFMGGNSELYAKVMNSWSLLLTLLTPDCIVQQISKNVLLSVRYLMEMLESTDLAVNLAIGVTFALMFEMGLQQDPNFLKDELPDVIDILQKLSSNPFRFQAKEDRKQQRHVLRDVLRYLQEHTIPEVRIKFGDETLLLDSWAIQHQYACLRNVFGTGMNVHLQENVLIRDILKLGPKRDIVEKHLAKVMKMEQQLSNAATSKKRSIARGKERDKRSYALE</sequence>
<reference evidence="6" key="1">
    <citation type="submission" date="2013-09" db="EMBL/GenBank/DDBJ databases">
        <title>The Genome Sequence of Anopheles culicifacies species A.</title>
        <authorList>
            <consortium name="The Broad Institute Genomics Platform"/>
            <person name="Neafsey D.E."/>
            <person name="Besansky N."/>
            <person name="Howell P."/>
            <person name="Walton C."/>
            <person name="Young S.K."/>
            <person name="Zeng Q."/>
            <person name="Gargeya S."/>
            <person name="Fitzgerald M."/>
            <person name="Haas B."/>
            <person name="Abouelleil A."/>
            <person name="Allen A.W."/>
            <person name="Alvarado L."/>
            <person name="Arachchi H.M."/>
            <person name="Berlin A.M."/>
            <person name="Chapman S.B."/>
            <person name="Gainer-Dewar J."/>
            <person name="Goldberg J."/>
            <person name="Griggs A."/>
            <person name="Gujja S."/>
            <person name="Hansen M."/>
            <person name="Howarth C."/>
            <person name="Imamovic A."/>
            <person name="Ireland A."/>
            <person name="Larimer J."/>
            <person name="McCowan C."/>
            <person name="Murphy C."/>
            <person name="Pearson M."/>
            <person name="Poon T.W."/>
            <person name="Priest M."/>
            <person name="Roberts A."/>
            <person name="Saif S."/>
            <person name="Shea T."/>
            <person name="Sisk P."/>
            <person name="Sykes S."/>
            <person name="Wortman J."/>
            <person name="Nusbaum C."/>
            <person name="Birren B."/>
        </authorList>
    </citation>
    <scope>NUCLEOTIDE SEQUENCE [LARGE SCALE GENOMIC DNA]</scope>
    <source>
        <strain evidence="6">A-37</strain>
    </source>
</reference>
<dbReference type="VEuPathDB" id="VectorBase:ACUA026990"/>
<dbReference type="SUPFAM" id="SSF48371">
    <property type="entry name" value="ARM repeat"/>
    <property type="match status" value="1"/>
</dbReference>
<evidence type="ECO:0000313" key="5">
    <source>
        <dbReference type="EnsemblMetazoa" id="ACUA026990-PA"/>
    </source>
</evidence>
<feature type="compositionally biased region" description="Basic and acidic residues" evidence="2">
    <location>
        <begin position="356"/>
        <end position="368"/>
    </location>
</feature>
<dbReference type="EMBL" id="AXCM01005946">
    <property type="status" value="NOT_ANNOTATED_CDS"/>
    <property type="molecule type" value="Genomic_DNA"/>
</dbReference>
<organism evidence="5 6">
    <name type="scientific">Anopheles culicifacies</name>
    <dbReference type="NCBI Taxonomy" id="139723"/>
    <lineage>
        <taxon>Eukaryota</taxon>
        <taxon>Metazoa</taxon>
        <taxon>Ecdysozoa</taxon>
        <taxon>Arthropoda</taxon>
        <taxon>Hexapoda</taxon>
        <taxon>Insecta</taxon>
        <taxon>Pterygota</taxon>
        <taxon>Neoptera</taxon>
        <taxon>Endopterygota</taxon>
        <taxon>Diptera</taxon>
        <taxon>Nematocera</taxon>
        <taxon>Culicoidea</taxon>
        <taxon>Culicidae</taxon>
        <taxon>Anophelinae</taxon>
        <taxon>Anopheles</taxon>
        <taxon>culicifacies species complex</taxon>
    </lineage>
</organism>
<evidence type="ECO:0000313" key="6">
    <source>
        <dbReference type="Proteomes" id="UP000075883"/>
    </source>
</evidence>
<name>A0A182MV55_9DIPT</name>
<dbReference type="InterPro" id="IPR016024">
    <property type="entry name" value="ARM-type_fold"/>
</dbReference>
<dbReference type="InterPro" id="IPR011989">
    <property type="entry name" value="ARM-like"/>
</dbReference>
<proteinExistence type="inferred from homology"/>
<accession>A0A182MV55</accession>
<dbReference type="AlphaFoldDB" id="A0A182MV55"/>
<dbReference type="STRING" id="139723.A0A182MV55"/>
<dbReference type="Pfam" id="PF05004">
    <property type="entry name" value="IFRD"/>
    <property type="match status" value="1"/>
</dbReference>
<evidence type="ECO:0000259" key="4">
    <source>
        <dbReference type="Pfam" id="PF05004"/>
    </source>
</evidence>
<feature type="domain" description="Interferon-related developmental regulator N-terminal" evidence="4">
    <location>
        <begin position="5"/>
        <end position="268"/>
    </location>
</feature>
<evidence type="ECO:0000259" key="3">
    <source>
        <dbReference type="Pfam" id="PF04836"/>
    </source>
</evidence>
<reference evidence="5" key="2">
    <citation type="submission" date="2020-05" db="UniProtKB">
        <authorList>
            <consortium name="EnsemblMetazoa"/>
        </authorList>
    </citation>
    <scope>IDENTIFICATION</scope>
    <source>
        <strain evidence="5">A-37</strain>
    </source>
</reference>
<evidence type="ECO:0000256" key="1">
    <source>
        <dbReference type="ARBA" id="ARBA00008828"/>
    </source>
</evidence>
<dbReference type="Pfam" id="PF04836">
    <property type="entry name" value="IFRD_C"/>
    <property type="match status" value="1"/>
</dbReference>
<feature type="region of interest" description="Disordered" evidence="2">
    <location>
        <begin position="342"/>
        <end position="368"/>
    </location>
</feature>
<dbReference type="Gene3D" id="1.25.10.10">
    <property type="entry name" value="Leucine-rich Repeat Variant"/>
    <property type="match status" value="1"/>
</dbReference>
<keyword evidence="6" id="KW-1185">Reference proteome</keyword>
<feature type="domain" description="Interferon-related developmental regulator C-terminal" evidence="3">
    <location>
        <begin position="313"/>
        <end position="364"/>
    </location>
</feature>
<dbReference type="InterPro" id="IPR039777">
    <property type="entry name" value="IFRD"/>
</dbReference>
<evidence type="ECO:0000256" key="2">
    <source>
        <dbReference type="SAM" id="MobiDB-lite"/>
    </source>
</evidence>
<dbReference type="PANTHER" id="PTHR12354:SF1">
    <property type="entry name" value="INTERFERON-RELATED DEVELOPMENTAL REGULATOR 1"/>
    <property type="match status" value="1"/>
</dbReference>
<protein>
    <recommendedName>
        <fullName evidence="7">Interferon-related developmental regulator N-terminal domain-containing protein</fullName>
    </recommendedName>
</protein>
<comment type="similarity">
    <text evidence="1">Belongs to the IFRD family.</text>
</comment>
<dbReference type="EnsemblMetazoa" id="ACUA026990-RA">
    <property type="protein sequence ID" value="ACUA026990-PA"/>
    <property type="gene ID" value="ACUA026990"/>
</dbReference>
<dbReference type="InterPro" id="IPR006921">
    <property type="entry name" value="Interferon-rel_develop_reg_C"/>
</dbReference>
<evidence type="ECO:0008006" key="7">
    <source>
        <dbReference type="Google" id="ProtNLM"/>
    </source>
</evidence>